<feature type="domain" description="EamA" evidence="8">
    <location>
        <begin position="184"/>
        <end position="322"/>
    </location>
</feature>
<evidence type="ECO:0000256" key="1">
    <source>
        <dbReference type="ARBA" id="ARBA00004141"/>
    </source>
</evidence>
<dbReference type="Pfam" id="PF00892">
    <property type="entry name" value="EamA"/>
    <property type="match status" value="2"/>
</dbReference>
<dbReference type="PANTHER" id="PTHR31218">
    <property type="entry name" value="WAT1-RELATED PROTEIN"/>
    <property type="match status" value="1"/>
</dbReference>
<dbReference type="Proteomes" id="UP000594263">
    <property type="component" value="Unplaced"/>
</dbReference>
<evidence type="ECO:0000256" key="4">
    <source>
        <dbReference type="ARBA" id="ARBA00022989"/>
    </source>
</evidence>
<dbReference type="Gramene" id="Kaladp0045s0013.1.v1.1">
    <property type="protein sequence ID" value="Kaladp0045s0013.1.v1.1"/>
    <property type="gene ID" value="Kaladp0045s0013.v1.1"/>
</dbReference>
<evidence type="ECO:0000256" key="3">
    <source>
        <dbReference type="ARBA" id="ARBA00022692"/>
    </source>
</evidence>
<evidence type="ECO:0000313" key="10">
    <source>
        <dbReference type="Proteomes" id="UP000594263"/>
    </source>
</evidence>
<keyword evidence="3 6" id="KW-0812">Transmembrane</keyword>
<evidence type="ECO:0000256" key="7">
    <source>
        <dbReference type="SAM" id="MobiDB-lite"/>
    </source>
</evidence>
<dbReference type="GO" id="GO:0016020">
    <property type="term" value="C:membrane"/>
    <property type="evidence" value="ECO:0007669"/>
    <property type="project" value="UniProtKB-SubCell"/>
</dbReference>
<name>A0A7N0TSA7_KALFE</name>
<feature type="transmembrane region" description="Helical" evidence="6">
    <location>
        <begin position="278"/>
        <end position="297"/>
    </location>
</feature>
<feature type="domain" description="EamA" evidence="8">
    <location>
        <begin position="13"/>
        <end position="149"/>
    </location>
</feature>
<sequence length="351" mass="38699">MGWWKECLPFAAMVLVQLGYAGMNIFSKAAMDSGMTPYVLVTYRQIFATAAIAPFAFFLERKIRPKMTRRVLYQSIFCSFFGATLNVFLYFVGLQYTTPTIACAADNTFPAITYIVGIFVGMEKLKIVERAGQAKVFGTVVCVGGAMVLSFYHGSLLRVPQSGIHWTFVEGTAEEGSGHHSTFLGPLLVIRSCVSWAFWLMVQTKLSQNYPVPFTNTTLMCFWSIFPSAIVSVIVNHRPSDWSLKSPIRLVSVLYAAIVSSAVGFWLMSWVAGKRGPLYVSIFSPLLLVIVAVLSWGLLDEQLYVGTVLGSVLIVAGLYTVLWGKKEEIREEAPKAGNVSTARSEEEGNGL</sequence>
<dbReference type="GO" id="GO:0022857">
    <property type="term" value="F:transmembrane transporter activity"/>
    <property type="evidence" value="ECO:0007669"/>
    <property type="project" value="InterPro"/>
</dbReference>
<feature type="transmembrane region" description="Helical" evidence="6">
    <location>
        <begin position="183"/>
        <end position="202"/>
    </location>
</feature>
<dbReference type="AlphaFoldDB" id="A0A7N0TSA7"/>
<comment type="similarity">
    <text evidence="2 6">Belongs to the drug/metabolite transporter (DMT) superfamily. Plant drug/metabolite exporter (P-DME) (TC 2.A.7.4) family.</text>
</comment>
<feature type="region of interest" description="Disordered" evidence="7">
    <location>
        <begin position="332"/>
        <end position="351"/>
    </location>
</feature>
<comment type="subcellular location">
    <subcellularLocation>
        <location evidence="1 6">Membrane</location>
        <topology evidence="1 6">Multi-pass membrane protein</topology>
    </subcellularLocation>
</comment>
<feature type="transmembrane region" description="Helical" evidence="6">
    <location>
        <begin position="71"/>
        <end position="93"/>
    </location>
</feature>
<keyword evidence="10" id="KW-1185">Reference proteome</keyword>
<feature type="transmembrane region" description="Helical" evidence="6">
    <location>
        <begin position="134"/>
        <end position="152"/>
    </location>
</feature>
<protein>
    <recommendedName>
        <fullName evidence="6">WAT1-related protein</fullName>
    </recommendedName>
</protein>
<dbReference type="InterPro" id="IPR030184">
    <property type="entry name" value="WAT1-related"/>
</dbReference>
<feature type="transmembrane region" description="Helical" evidence="6">
    <location>
        <begin position="99"/>
        <end position="122"/>
    </location>
</feature>
<organism evidence="9 10">
    <name type="scientific">Kalanchoe fedtschenkoi</name>
    <name type="common">Lavender scallops</name>
    <name type="synonym">South American air plant</name>
    <dbReference type="NCBI Taxonomy" id="63787"/>
    <lineage>
        <taxon>Eukaryota</taxon>
        <taxon>Viridiplantae</taxon>
        <taxon>Streptophyta</taxon>
        <taxon>Embryophyta</taxon>
        <taxon>Tracheophyta</taxon>
        <taxon>Spermatophyta</taxon>
        <taxon>Magnoliopsida</taxon>
        <taxon>eudicotyledons</taxon>
        <taxon>Gunneridae</taxon>
        <taxon>Pentapetalae</taxon>
        <taxon>Saxifragales</taxon>
        <taxon>Crassulaceae</taxon>
        <taxon>Kalanchoe</taxon>
    </lineage>
</organism>
<evidence type="ECO:0000256" key="6">
    <source>
        <dbReference type="RuleBase" id="RU363077"/>
    </source>
</evidence>
<dbReference type="EnsemblPlants" id="Kaladp0045s0013.1.v1.1">
    <property type="protein sequence ID" value="Kaladp0045s0013.1.v1.1"/>
    <property type="gene ID" value="Kaladp0045s0013.v1.1"/>
</dbReference>
<dbReference type="SUPFAM" id="SSF103481">
    <property type="entry name" value="Multidrug resistance efflux transporter EmrE"/>
    <property type="match status" value="2"/>
</dbReference>
<feature type="transmembrane region" description="Helical" evidence="6">
    <location>
        <begin position="214"/>
        <end position="235"/>
    </location>
</feature>
<dbReference type="InterPro" id="IPR037185">
    <property type="entry name" value="EmrE-like"/>
</dbReference>
<reference evidence="9" key="1">
    <citation type="submission" date="2021-01" db="UniProtKB">
        <authorList>
            <consortium name="EnsemblPlants"/>
        </authorList>
    </citation>
    <scope>IDENTIFICATION</scope>
</reference>
<feature type="transmembrane region" description="Helical" evidence="6">
    <location>
        <begin position="37"/>
        <end position="59"/>
    </location>
</feature>
<proteinExistence type="inferred from homology"/>
<evidence type="ECO:0000259" key="8">
    <source>
        <dbReference type="Pfam" id="PF00892"/>
    </source>
</evidence>
<keyword evidence="4 6" id="KW-1133">Transmembrane helix</keyword>
<accession>A0A7N0TSA7</accession>
<feature type="transmembrane region" description="Helical" evidence="6">
    <location>
        <begin position="247"/>
        <end position="271"/>
    </location>
</feature>
<evidence type="ECO:0000256" key="2">
    <source>
        <dbReference type="ARBA" id="ARBA00007635"/>
    </source>
</evidence>
<evidence type="ECO:0000313" key="9">
    <source>
        <dbReference type="EnsemblPlants" id="Kaladp0045s0013.1.v1.1"/>
    </source>
</evidence>
<feature type="transmembrane region" description="Helical" evidence="6">
    <location>
        <begin position="303"/>
        <end position="322"/>
    </location>
</feature>
<evidence type="ECO:0000256" key="5">
    <source>
        <dbReference type="ARBA" id="ARBA00023136"/>
    </source>
</evidence>
<keyword evidence="5 6" id="KW-0472">Membrane</keyword>
<dbReference type="InterPro" id="IPR000620">
    <property type="entry name" value="EamA_dom"/>
</dbReference>
<dbReference type="OMA" id="AYEWALN"/>